<keyword evidence="3" id="KW-0143">Chaperone</keyword>
<evidence type="ECO:0000256" key="3">
    <source>
        <dbReference type="ARBA" id="ARBA00023186"/>
    </source>
</evidence>
<dbReference type="GO" id="GO:0070628">
    <property type="term" value="F:proteasome binding"/>
    <property type="evidence" value="ECO:0007669"/>
    <property type="project" value="TreeGrafter"/>
</dbReference>
<reference evidence="4" key="1">
    <citation type="submission" date="2024-04" db="UniProtKB">
        <authorList>
            <consortium name="EnsemblMetazoa"/>
        </authorList>
    </citation>
    <scope>IDENTIFICATION</scope>
    <source>
        <strain evidence="4">EBRO</strain>
    </source>
</reference>
<evidence type="ECO:0000313" key="5">
    <source>
        <dbReference type="Proteomes" id="UP000075880"/>
    </source>
</evidence>
<dbReference type="AlphaFoldDB" id="A0AAG5CWF3"/>
<dbReference type="Proteomes" id="UP000075880">
    <property type="component" value="Unassembled WGS sequence"/>
</dbReference>
<dbReference type="InterPro" id="IPR016565">
    <property type="entry name" value="Proteasome_assmbl_chp_1"/>
</dbReference>
<evidence type="ECO:0000256" key="1">
    <source>
        <dbReference type="ARBA" id="ARBA00005261"/>
    </source>
</evidence>
<keyword evidence="5" id="KW-1185">Reference proteome</keyword>
<dbReference type="PANTHER" id="PTHR15069:SF1">
    <property type="entry name" value="PROTEASOME ASSEMBLY CHAPERONE 1"/>
    <property type="match status" value="1"/>
</dbReference>
<dbReference type="PANTHER" id="PTHR15069">
    <property type="entry name" value="PROTEASOME ASSEMBLY CHAPERONE 1"/>
    <property type="match status" value="1"/>
</dbReference>
<evidence type="ECO:0000256" key="2">
    <source>
        <dbReference type="ARBA" id="ARBA00019180"/>
    </source>
</evidence>
<proteinExistence type="inferred from homology"/>
<comment type="similarity">
    <text evidence="1">Belongs to the PSMG1 family.</text>
</comment>
<accession>A0AAG5CWF3</accession>
<organism evidence="4 5">
    <name type="scientific">Anopheles atroparvus</name>
    <name type="common">European mosquito</name>
    <dbReference type="NCBI Taxonomy" id="41427"/>
    <lineage>
        <taxon>Eukaryota</taxon>
        <taxon>Metazoa</taxon>
        <taxon>Ecdysozoa</taxon>
        <taxon>Arthropoda</taxon>
        <taxon>Hexapoda</taxon>
        <taxon>Insecta</taxon>
        <taxon>Pterygota</taxon>
        <taxon>Neoptera</taxon>
        <taxon>Endopterygota</taxon>
        <taxon>Diptera</taxon>
        <taxon>Nematocera</taxon>
        <taxon>Culicoidea</taxon>
        <taxon>Culicidae</taxon>
        <taxon>Anophelinae</taxon>
        <taxon>Anopheles</taxon>
    </lineage>
</organism>
<dbReference type="EnsemblMetazoa" id="ENSAATROPT003334">
    <property type="protein sequence ID" value="ENSAATROPP003201"/>
    <property type="gene ID" value="ENSAATROPG002640"/>
</dbReference>
<evidence type="ECO:0000313" key="4">
    <source>
        <dbReference type="EnsemblMetazoa" id="ENSAATROPP003201"/>
    </source>
</evidence>
<dbReference type="GO" id="GO:0005783">
    <property type="term" value="C:endoplasmic reticulum"/>
    <property type="evidence" value="ECO:0007669"/>
    <property type="project" value="InterPro"/>
</dbReference>
<protein>
    <recommendedName>
        <fullName evidence="2">Proteasome assembly chaperone 1</fullName>
    </recommendedName>
</protein>
<sequence>MSLNFGEIVEPSTRAFWDEYDEEDENDGPSMQPLEWLCLNEHEHASEEAAIQKTLQEPFRFVMFEGQKISSFVGTALLKGSKGPTFQLSCGTVNVFHLAAEKLVICVSEEIEPNLFGSVTEKLSGWLDAAESVITVSLLPAVMYKGATEREQEEVCFIKALNNSVSLGNVGPLEAPNVITGVAAGAVSYRKFRGKEAAAYGCFLDSIVLDSVSSEPILGLLKALRVPCAERYELKFKNSSNLYM</sequence>
<name>A0AAG5CWF3_ANOAO</name>
<dbReference type="GO" id="GO:0080129">
    <property type="term" value="P:proteasome core complex assembly"/>
    <property type="evidence" value="ECO:0007669"/>
    <property type="project" value="TreeGrafter"/>
</dbReference>